<protein>
    <submittedName>
        <fullName evidence="1">Uncharacterized protein</fullName>
    </submittedName>
</protein>
<comment type="caution">
    <text evidence="1">The sequence shown here is derived from an EMBL/GenBank/DDBJ whole genome shotgun (WGS) entry which is preliminary data.</text>
</comment>
<keyword evidence="2" id="KW-1185">Reference proteome</keyword>
<reference evidence="1 2" key="1">
    <citation type="submission" date="2019-05" db="EMBL/GenBank/DDBJ databases">
        <authorList>
            <person name="Farhan Ul Haque M."/>
        </authorList>
    </citation>
    <scope>NUCLEOTIDE SEQUENCE [LARGE SCALE GENOMIC DNA]</scope>
    <source>
        <strain evidence="1">2</strain>
    </source>
</reference>
<dbReference type="EMBL" id="CABFMQ020000076">
    <property type="protein sequence ID" value="VTZ49890.1"/>
    <property type="molecule type" value="Genomic_DNA"/>
</dbReference>
<accession>A0A8B6M6E6</accession>
<dbReference type="AlphaFoldDB" id="A0A8B6M6E6"/>
<evidence type="ECO:0000313" key="2">
    <source>
        <dbReference type="Proteomes" id="UP000485880"/>
    </source>
</evidence>
<sequence>MRGGFPKFSKAPQGAIIRRRGAILTDGAATVVAKNGFGVKAGCAARQGQSVLVLSHSPLTRCVAAVIFDTVL</sequence>
<proteinExistence type="predicted"/>
<evidence type="ECO:0000313" key="1">
    <source>
        <dbReference type="EMBL" id="VTZ49890.1"/>
    </source>
</evidence>
<gene>
    <name evidence="1" type="ORF">MPC4_20100</name>
</gene>
<name>A0A8B6M6E6_METTU</name>
<organism evidence="1 2">
    <name type="scientific">Methylocella tundrae</name>
    <dbReference type="NCBI Taxonomy" id="227605"/>
    <lineage>
        <taxon>Bacteria</taxon>
        <taxon>Pseudomonadati</taxon>
        <taxon>Pseudomonadota</taxon>
        <taxon>Alphaproteobacteria</taxon>
        <taxon>Hyphomicrobiales</taxon>
        <taxon>Beijerinckiaceae</taxon>
        <taxon>Methylocella</taxon>
    </lineage>
</organism>
<dbReference type="Proteomes" id="UP000485880">
    <property type="component" value="Unassembled WGS sequence"/>
</dbReference>